<gene>
    <name evidence="2" type="ORF">C8A00DRAFT_33838</name>
</gene>
<dbReference type="Proteomes" id="UP001302745">
    <property type="component" value="Unassembled WGS sequence"/>
</dbReference>
<dbReference type="EMBL" id="MU856941">
    <property type="protein sequence ID" value="KAK4153408.1"/>
    <property type="molecule type" value="Genomic_DNA"/>
</dbReference>
<evidence type="ECO:0000313" key="2">
    <source>
        <dbReference type="EMBL" id="KAK4153408.1"/>
    </source>
</evidence>
<keyword evidence="3" id="KW-1185">Reference proteome</keyword>
<evidence type="ECO:0000256" key="1">
    <source>
        <dbReference type="SAM" id="MobiDB-lite"/>
    </source>
</evidence>
<evidence type="ECO:0008006" key="4">
    <source>
        <dbReference type="Google" id="ProtNLM"/>
    </source>
</evidence>
<feature type="region of interest" description="Disordered" evidence="1">
    <location>
        <begin position="1"/>
        <end position="72"/>
    </location>
</feature>
<sequence>MADNIPSGSEYRTGRSDSTASTTSTSTSNPASPTSPRRASHALFETLTAQKRKDDPISIARRQSMSEQRPTSGFIGKMWNNWVYGKK</sequence>
<feature type="compositionally biased region" description="Low complexity" evidence="1">
    <location>
        <begin position="16"/>
        <end position="37"/>
    </location>
</feature>
<reference evidence="2" key="2">
    <citation type="submission" date="2023-05" db="EMBL/GenBank/DDBJ databases">
        <authorList>
            <consortium name="Lawrence Berkeley National Laboratory"/>
            <person name="Steindorff A."/>
            <person name="Hensen N."/>
            <person name="Bonometti L."/>
            <person name="Westerberg I."/>
            <person name="Brannstrom I.O."/>
            <person name="Guillou S."/>
            <person name="Cros-Aarteil S."/>
            <person name="Calhoun S."/>
            <person name="Haridas S."/>
            <person name="Kuo A."/>
            <person name="Mondo S."/>
            <person name="Pangilinan J."/>
            <person name="Riley R."/>
            <person name="Labutti K."/>
            <person name="Andreopoulos B."/>
            <person name="Lipzen A."/>
            <person name="Chen C."/>
            <person name="Yanf M."/>
            <person name="Daum C."/>
            <person name="Ng V."/>
            <person name="Clum A."/>
            <person name="Ohm R."/>
            <person name="Martin F."/>
            <person name="Silar P."/>
            <person name="Natvig D."/>
            <person name="Lalanne C."/>
            <person name="Gautier V."/>
            <person name="Ament-Velasquez S.L."/>
            <person name="Kruys A."/>
            <person name="Hutchinson M.I."/>
            <person name="Powell A.J."/>
            <person name="Barry K."/>
            <person name="Miller A.N."/>
            <person name="Grigoriev I.V."/>
            <person name="Debuchy R."/>
            <person name="Gladieux P."/>
            <person name="Thoren M.H."/>
            <person name="Johannesson H."/>
        </authorList>
    </citation>
    <scope>NUCLEOTIDE SEQUENCE</scope>
    <source>
        <strain evidence="2">CBS 538.74</strain>
    </source>
</reference>
<evidence type="ECO:0000313" key="3">
    <source>
        <dbReference type="Proteomes" id="UP001302745"/>
    </source>
</evidence>
<dbReference type="AlphaFoldDB" id="A0AAN6VKU9"/>
<protein>
    <recommendedName>
        <fullName evidence="4">Conidiation-specific protein 8</fullName>
    </recommendedName>
</protein>
<proteinExistence type="predicted"/>
<accession>A0AAN6VKU9</accession>
<organism evidence="2 3">
    <name type="scientific">Chaetomidium leptoderma</name>
    <dbReference type="NCBI Taxonomy" id="669021"/>
    <lineage>
        <taxon>Eukaryota</taxon>
        <taxon>Fungi</taxon>
        <taxon>Dikarya</taxon>
        <taxon>Ascomycota</taxon>
        <taxon>Pezizomycotina</taxon>
        <taxon>Sordariomycetes</taxon>
        <taxon>Sordariomycetidae</taxon>
        <taxon>Sordariales</taxon>
        <taxon>Chaetomiaceae</taxon>
        <taxon>Chaetomidium</taxon>
    </lineage>
</organism>
<comment type="caution">
    <text evidence="2">The sequence shown here is derived from an EMBL/GenBank/DDBJ whole genome shotgun (WGS) entry which is preliminary data.</text>
</comment>
<name>A0AAN6VKU9_9PEZI</name>
<feature type="compositionally biased region" description="Polar residues" evidence="1">
    <location>
        <begin position="61"/>
        <end position="71"/>
    </location>
</feature>
<reference evidence="2" key="1">
    <citation type="journal article" date="2023" name="Mol. Phylogenet. Evol.">
        <title>Genome-scale phylogeny and comparative genomics of the fungal order Sordariales.</title>
        <authorList>
            <person name="Hensen N."/>
            <person name="Bonometti L."/>
            <person name="Westerberg I."/>
            <person name="Brannstrom I.O."/>
            <person name="Guillou S."/>
            <person name="Cros-Aarteil S."/>
            <person name="Calhoun S."/>
            <person name="Haridas S."/>
            <person name="Kuo A."/>
            <person name="Mondo S."/>
            <person name="Pangilinan J."/>
            <person name="Riley R."/>
            <person name="LaButti K."/>
            <person name="Andreopoulos B."/>
            <person name="Lipzen A."/>
            <person name="Chen C."/>
            <person name="Yan M."/>
            <person name="Daum C."/>
            <person name="Ng V."/>
            <person name="Clum A."/>
            <person name="Steindorff A."/>
            <person name="Ohm R.A."/>
            <person name="Martin F."/>
            <person name="Silar P."/>
            <person name="Natvig D.O."/>
            <person name="Lalanne C."/>
            <person name="Gautier V."/>
            <person name="Ament-Velasquez S.L."/>
            <person name="Kruys A."/>
            <person name="Hutchinson M.I."/>
            <person name="Powell A.J."/>
            <person name="Barry K."/>
            <person name="Miller A.N."/>
            <person name="Grigoriev I.V."/>
            <person name="Debuchy R."/>
            <person name="Gladieux P."/>
            <person name="Hiltunen Thoren M."/>
            <person name="Johannesson H."/>
        </authorList>
    </citation>
    <scope>NUCLEOTIDE SEQUENCE</scope>
    <source>
        <strain evidence="2">CBS 538.74</strain>
    </source>
</reference>